<evidence type="ECO:0000313" key="2">
    <source>
        <dbReference type="Proteomes" id="UP000515163"/>
    </source>
</evidence>
<dbReference type="PANTHER" id="PTHR46940">
    <property type="entry name" value="NKAP DOMAIN-CONTAINING 1"/>
    <property type="match status" value="1"/>
</dbReference>
<dbReference type="GeneID" id="116287934"/>
<organism evidence="2 3">
    <name type="scientific">Actinia tenebrosa</name>
    <name type="common">Australian red waratah sea anemone</name>
    <dbReference type="NCBI Taxonomy" id="6105"/>
    <lineage>
        <taxon>Eukaryota</taxon>
        <taxon>Metazoa</taxon>
        <taxon>Cnidaria</taxon>
        <taxon>Anthozoa</taxon>
        <taxon>Hexacorallia</taxon>
        <taxon>Actiniaria</taxon>
        <taxon>Actiniidae</taxon>
        <taxon>Actinia</taxon>
    </lineage>
</organism>
<dbReference type="InParanoid" id="A0A6P8HD76"/>
<feature type="compositionally biased region" description="Basic residues" evidence="1">
    <location>
        <begin position="112"/>
        <end position="147"/>
    </location>
</feature>
<gene>
    <name evidence="3" type="primary">LOC116287934</name>
</gene>
<dbReference type="AlphaFoldDB" id="A0A6P8HD76"/>
<feature type="region of interest" description="Disordered" evidence="1">
    <location>
        <begin position="39"/>
        <end position="62"/>
    </location>
</feature>
<dbReference type="PANTHER" id="PTHR46940:SF1">
    <property type="entry name" value="NKAP DOMAIN CONTAINING 1"/>
    <property type="match status" value="1"/>
</dbReference>
<feature type="region of interest" description="Disordered" evidence="1">
    <location>
        <begin position="95"/>
        <end position="192"/>
    </location>
</feature>
<accession>A0A6P8HD76</accession>
<dbReference type="OrthoDB" id="10055694at2759"/>
<dbReference type="Proteomes" id="UP000515163">
    <property type="component" value="Unplaced"/>
</dbReference>
<evidence type="ECO:0000256" key="1">
    <source>
        <dbReference type="SAM" id="MobiDB-lite"/>
    </source>
</evidence>
<evidence type="ECO:0000313" key="3">
    <source>
        <dbReference type="RefSeq" id="XP_031550500.1"/>
    </source>
</evidence>
<proteinExistence type="predicted"/>
<feature type="compositionally biased region" description="Basic residues" evidence="1">
    <location>
        <begin position="174"/>
        <end position="192"/>
    </location>
</feature>
<dbReference type="Pfam" id="PF15692">
    <property type="entry name" value="NKAP"/>
    <property type="match status" value="1"/>
</dbReference>
<feature type="compositionally biased region" description="Basic and acidic residues" evidence="1">
    <location>
        <begin position="95"/>
        <end position="111"/>
    </location>
</feature>
<dbReference type="KEGG" id="aten:116287934"/>
<dbReference type="InterPro" id="IPR043407">
    <property type="entry name" value="Nkap_D1"/>
</dbReference>
<dbReference type="RefSeq" id="XP_031550500.1">
    <property type="nucleotide sequence ID" value="XM_031694640.1"/>
</dbReference>
<reference evidence="3" key="1">
    <citation type="submission" date="2025-08" db="UniProtKB">
        <authorList>
            <consortium name="RefSeq"/>
        </authorList>
    </citation>
    <scope>IDENTIFICATION</scope>
    <source>
        <tissue evidence="3">Tentacle</tissue>
    </source>
</reference>
<sequence>MAVARKFIDKKLLHNVIRNTDAHNKIEEEKIMWRVHRAKSKRGYSTRHNDARKSSPRKNACSERTNGTYWMKELTSYESSLSDRWGHNGYKELYPEEFEDKEKDSHSDEEKRRRRKRKKEKKDRKNKARDSKKKSRTPDKIHRKRTSRKDSESFNHKASKRTKKSQVSAPSKKLSAHKIKKEGVKRRKTKHE</sequence>
<keyword evidence="2" id="KW-1185">Reference proteome</keyword>
<name>A0A6P8HD76_ACTTE</name>
<protein>
    <submittedName>
        <fullName evidence="3">Uncharacterized protein NKAPD1-like</fullName>
    </submittedName>
</protein>